<evidence type="ECO:0000256" key="1">
    <source>
        <dbReference type="ARBA" id="ARBA00001964"/>
    </source>
</evidence>
<evidence type="ECO:0008006" key="11">
    <source>
        <dbReference type="Google" id="ProtNLM"/>
    </source>
</evidence>
<evidence type="ECO:0000313" key="10">
    <source>
        <dbReference type="Proteomes" id="UP001358417"/>
    </source>
</evidence>
<dbReference type="InterPro" id="IPR012000">
    <property type="entry name" value="Thiamin_PyroP_enz_cen_dom"/>
</dbReference>
<sequence length="627" mass="66394">MASNELKWTYPEKRELLGGDLLAQTLRQLGVEVTFGIHGGHLDAFLIGCNLAGIKLIDTRHEATAVQAAEGYAKISGKPGCAFVTANSGFCNALPGLATAYADRSPIFVVTSSPPLREAETNSLQGFHDQVVLAKPLTKFAHRVTNAEEIPRIVTYAYKTAISGIPGPVVVDFPIDVLFHPPRMSAIAYGSVMHAPAAAPAPDSASLDDLLKLWKAAHRPVIISGTGAARTTARNGGGREKQSASPLLQLAEATHTPVFYSQKYAPALPFEHALRGGPAGSLAILPYIGKQQPDLVLLLGARTGFLLGGRSGAIIPTGDACKLVQVDIDGTEIGKSHAVDLGIVSDARNFISALLDRIKTGESIDKHEPWIQDIQDLKNTPSPHAGESEKGSDGRLHPYHTIRAIYESIPPDSIVILDGGEASVWAGENVEVARPSCAITSTGYLGFLGNGWGYSLGAAVAAGPETLVLNVHGDGSAGFHIQELDTYARHNLNVLTVVMNNYVWGMSIAGQDIMYGSDDPARMVSALSEATRYDVVAQGFGCKGAFATESIDEVKAKVKDLAASKGAGLLNVIISKNPVTAVTQAMVGKTDDPNVIVVPYYDNVPRPYYRADEGKNGNGNVKETNGH</sequence>
<feature type="domain" description="Thiamine pyrophosphate enzyme N-terminal TPP-binding" evidence="8">
    <location>
        <begin position="18"/>
        <end position="131"/>
    </location>
</feature>
<protein>
    <recommendedName>
        <fullName evidence="11">Pyruvate decarboxylase</fullName>
    </recommendedName>
</protein>
<evidence type="ECO:0000256" key="4">
    <source>
        <dbReference type="RuleBase" id="RU362132"/>
    </source>
</evidence>
<dbReference type="InterPro" id="IPR029035">
    <property type="entry name" value="DHS-like_NAD/FAD-binding_dom"/>
</dbReference>
<dbReference type="CDD" id="cd07035">
    <property type="entry name" value="TPP_PYR_POX_like"/>
    <property type="match status" value="1"/>
</dbReference>
<feature type="domain" description="Thiamine pyrophosphate enzyme TPP-binding" evidence="7">
    <location>
        <begin position="418"/>
        <end position="572"/>
    </location>
</feature>
<dbReference type="Gene3D" id="3.40.50.970">
    <property type="match status" value="2"/>
</dbReference>
<evidence type="ECO:0000256" key="3">
    <source>
        <dbReference type="ARBA" id="ARBA00023052"/>
    </source>
</evidence>
<dbReference type="Pfam" id="PF02776">
    <property type="entry name" value="TPP_enzyme_N"/>
    <property type="match status" value="1"/>
</dbReference>
<dbReference type="PANTHER" id="PTHR18968">
    <property type="entry name" value="THIAMINE PYROPHOSPHATE ENZYMES"/>
    <property type="match status" value="1"/>
</dbReference>
<dbReference type="PANTHER" id="PTHR18968:SF166">
    <property type="entry name" value="2-HYDROXYACYL-COA LYASE 2"/>
    <property type="match status" value="1"/>
</dbReference>
<comment type="similarity">
    <text evidence="2 4">Belongs to the TPP enzyme family.</text>
</comment>
<dbReference type="GO" id="GO:0030976">
    <property type="term" value="F:thiamine pyrophosphate binding"/>
    <property type="evidence" value="ECO:0007669"/>
    <property type="project" value="InterPro"/>
</dbReference>
<dbReference type="GO" id="GO:0003984">
    <property type="term" value="F:acetolactate synthase activity"/>
    <property type="evidence" value="ECO:0007669"/>
    <property type="project" value="TreeGrafter"/>
</dbReference>
<comment type="cofactor">
    <cofactor evidence="1">
        <name>thiamine diphosphate</name>
        <dbReference type="ChEBI" id="CHEBI:58937"/>
    </cofactor>
</comment>
<keyword evidence="3 4" id="KW-0786">Thiamine pyrophosphate</keyword>
<evidence type="ECO:0000313" key="9">
    <source>
        <dbReference type="EMBL" id="KAK5056792.1"/>
    </source>
</evidence>
<proteinExistence type="inferred from homology"/>
<evidence type="ECO:0000259" key="6">
    <source>
        <dbReference type="Pfam" id="PF00205"/>
    </source>
</evidence>
<comment type="caution">
    <text evidence="9">The sequence shown here is derived from an EMBL/GenBank/DDBJ whole genome shotgun (WGS) entry which is preliminary data.</text>
</comment>
<dbReference type="GeneID" id="89980471"/>
<dbReference type="InterPro" id="IPR029061">
    <property type="entry name" value="THDP-binding"/>
</dbReference>
<dbReference type="Pfam" id="PF02775">
    <property type="entry name" value="TPP_enzyme_C"/>
    <property type="match status" value="1"/>
</dbReference>
<dbReference type="GO" id="GO:0009097">
    <property type="term" value="P:isoleucine biosynthetic process"/>
    <property type="evidence" value="ECO:0007669"/>
    <property type="project" value="TreeGrafter"/>
</dbReference>
<feature type="domain" description="Thiamine pyrophosphate enzyme central" evidence="6">
    <location>
        <begin position="208"/>
        <end position="354"/>
    </location>
</feature>
<dbReference type="GO" id="GO:0050660">
    <property type="term" value="F:flavin adenine dinucleotide binding"/>
    <property type="evidence" value="ECO:0007669"/>
    <property type="project" value="TreeGrafter"/>
</dbReference>
<dbReference type="AlphaFoldDB" id="A0AAV9NFW2"/>
<dbReference type="EMBL" id="JAVRRD010000007">
    <property type="protein sequence ID" value="KAK5056792.1"/>
    <property type="molecule type" value="Genomic_DNA"/>
</dbReference>
<gene>
    <name evidence="9" type="ORF">LTR84_012324</name>
</gene>
<dbReference type="InterPro" id="IPR012001">
    <property type="entry name" value="Thiamin_PyroP_enz_TPP-bd_dom"/>
</dbReference>
<dbReference type="SUPFAM" id="SSF52467">
    <property type="entry name" value="DHS-like NAD/FAD-binding domain"/>
    <property type="match status" value="1"/>
</dbReference>
<dbReference type="Pfam" id="PF00205">
    <property type="entry name" value="TPP_enzyme_M"/>
    <property type="match status" value="1"/>
</dbReference>
<dbReference type="GO" id="GO:0005948">
    <property type="term" value="C:acetolactate synthase complex"/>
    <property type="evidence" value="ECO:0007669"/>
    <property type="project" value="TreeGrafter"/>
</dbReference>
<dbReference type="GO" id="GO:0009099">
    <property type="term" value="P:L-valine biosynthetic process"/>
    <property type="evidence" value="ECO:0007669"/>
    <property type="project" value="TreeGrafter"/>
</dbReference>
<dbReference type="Proteomes" id="UP001358417">
    <property type="component" value="Unassembled WGS sequence"/>
</dbReference>
<dbReference type="RefSeq" id="XP_064708508.1">
    <property type="nucleotide sequence ID" value="XM_064855848.1"/>
</dbReference>
<feature type="compositionally biased region" description="Basic and acidic residues" evidence="5">
    <location>
        <begin position="386"/>
        <end position="395"/>
    </location>
</feature>
<dbReference type="SUPFAM" id="SSF52518">
    <property type="entry name" value="Thiamin diphosphate-binding fold (THDP-binding)"/>
    <property type="match status" value="2"/>
</dbReference>
<evidence type="ECO:0000256" key="5">
    <source>
        <dbReference type="SAM" id="MobiDB-lite"/>
    </source>
</evidence>
<evidence type="ECO:0000256" key="2">
    <source>
        <dbReference type="ARBA" id="ARBA00007812"/>
    </source>
</evidence>
<reference evidence="9 10" key="1">
    <citation type="submission" date="2023-08" db="EMBL/GenBank/DDBJ databases">
        <title>Black Yeasts Isolated from many extreme environments.</title>
        <authorList>
            <person name="Coleine C."/>
            <person name="Stajich J.E."/>
            <person name="Selbmann L."/>
        </authorList>
    </citation>
    <scope>NUCLEOTIDE SEQUENCE [LARGE SCALE GENOMIC DNA]</scope>
    <source>
        <strain evidence="9 10">CCFEE 5792</strain>
    </source>
</reference>
<feature type="region of interest" description="Disordered" evidence="5">
    <location>
        <begin position="376"/>
        <end position="395"/>
    </location>
</feature>
<dbReference type="InterPro" id="IPR011766">
    <property type="entry name" value="TPP_enzyme_TPP-bd"/>
</dbReference>
<evidence type="ECO:0000259" key="8">
    <source>
        <dbReference type="Pfam" id="PF02776"/>
    </source>
</evidence>
<name>A0AAV9NFW2_9EURO</name>
<organism evidence="9 10">
    <name type="scientific">Exophiala bonariae</name>
    <dbReference type="NCBI Taxonomy" id="1690606"/>
    <lineage>
        <taxon>Eukaryota</taxon>
        <taxon>Fungi</taxon>
        <taxon>Dikarya</taxon>
        <taxon>Ascomycota</taxon>
        <taxon>Pezizomycotina</taxon>
        <taxon>Eurotiomycetes</taxon>
        <taxon>Chaetothyriomycetidae</taxon>
        <taxon>Chaetothyriales</taxon>
        <taxon>Herpotrichiellaceae</taxon>
        <taxon>Exophiala</taxon>
    </lineage>
</organism>
<evidence type="ECO:0000259" key="7">
    <source>
        <dbReference type="Pfam" id="PF02775"/>
    </source>
</evidence>
<dbReference type="InterPro" id="IPR045229">
    <property type="entry name" value="TPP_enz"/>
</dbReference>
<dbReference type="GO" id="GO:0000287">
    <property type="term" value="F:magnesium ion binding"/>
    <property type="evidence" value="ECO:0007669"/>
    <property type="project" value="InterPro"/>
</dbReference>
<accession>A0AAV9NFW2</accession>
<keyword evidence="10" id="KW-1185">Reference proteome</keyword>
<dbReference type="Gene3D" id="3.40.50.1220">
    <property type="entry name" value="TPP-binding domain"/>
    <property type="match status" value="1"/>
</dbReference>